<keyword evidence="2" id="KW-1185">Reference proteome</keyword>
<name>A0AAW1CAK5_CROAD</name>
<dbReference type="Proteomes" id="UP001474421">
    <property type="component" value="Unassembled WGS sequence"/>
</dbReference>
<organism evidence="1 2">
    <name type="scientific">Crotalus adamanteus</name>
    <name type="common">Eastern diamondback rattlesnake</name>
    <dbReference type="NCBI Taxonomy" id="8729"/>
    <lineage>
        <taxon>Eukaryota</taxon>
        <taxon>Metazoa</taxon>
        <taxon>Chordata</taxon>
        <taxon>Craniata</taxon>
        <taxon>Vertebrata</taxon>
        <taxon>Euteleostomi</taxon>
        <taxon>Lepidosauria</taxon>
        <taxon>Squamata</taxon>
        <taxon>Bifurcata</taxon>
        <taxon>Unidentata</taxon>
        <taxon>Episquamata</taxon>
        <taxon>Toxicofera</taxon>
        <taxon>Serpentes</taxon>
        <taxon>Colubroidea</taxon>
        <taxon>Viperidae</taxon>
        <taxon>Crotalinae</taxon>
        <taxon>Crotalus</taxon>
    </lineage>
</organism>
<reference evidence="1 2" key="1">
    <citation type="journal article" date="2024" name="Proc. Natl. Acad. Sci. U.S.A.">
        <title>The genetic regulatory architecture and epigenomic basis for age-related changes in rattlesnake venom.</title>
        <authorList>
            <person name="Hogan M.P."/>
            <person name="Holding M.L."/>
            <person name="Nystrom G.S."/>
            <person name="Colston T.J."/>
            <person name="Bartlett D.A."/>
            <person name="Mason A.J."/>
            <person name="Ellsworth S.A."/>
            <person name="Rautsaw R.M."/>
            <person name="Lawrence K.C."/>
            <person name="Strickland J.L."/>
            <person name="He B."/>
            <person name="Fraser P."/>
            <person name="Margres M.J."/>
            <person name="Gilbert D.M."/>
            <person name="Gibbs H.L."/>
            <person name="Parkinson C.L."/>
            <person name="Rokyta D.R."/>
        </authorList>
    </citation>
    <scope>NUCLEOTIDE SEQUENCE [LARGE SCALE GENOMIC DNA]</scope>
    <source>
        <strain evidence="1">DRR0105</strain>
    </source>
</reference>
<gene>
    <name evidence="1" type="ORF">NXF25_002263</name>
</gene>
<evidence type="ECO:0000313" key="2">
    <source>
        <dbReference type="Proteomes" id="UP001474421"/>
    </source>
</evidence>
<dbReference type="EMBL" id="JAOTOJ010000001">
    <property type="protein sequence ID" value="KAK9411088.1"/>
    <property type="molecule type" value="Genomic_DNA"/>
</dbReference>
<proteinExistence type="predicted"/>
<protein>
    <submittedName>
        <fullName evidence="1">Uncharacterized protein</fullName>
    </submittedName>
</protein>
<accession>A0AAW1CAK5</accession>
<evidence type="ECO:0000313" key="1">
    <source>
        <dbReference type="EMBL" id="KAK9411088.1"/>
    </source>
</evidence>
<sequence>MSYNCLSCSYFKNQFYPSCTVRSPASRFFERAGRIGCGLTRRAEFEALARSTKATAGEPGRIVSGYPAAASLRWTFPGSRLRFQKNPSGPSFPSWPNGRRIFPATLSPPFCTEAVPRRSGRRWETTEVPARSPCLARAPKGSTESGSSHSEAALCSCGSGWLPRIHGRSRRDVVDGVACLAGGSRIFLIPMLGTEQLFTVLEGRFVFLSFRVLNV</sequence>
<dbReference type="AlphaFoldDB" id="A0AAW1CAK5"/>
<comment type="caution">
    <text evidence="1">The sequence shown here is derived from an EMBL/GenBank/DDBJ whole genome shotgun (WGS) entry which is preliminary data.</text>
</comment>